<dbReference type="AlphaFoldDB" id="A0A9P4J9X1"/>
<evidence type="ECO:0000313" key="2">
    <source>
        <dbReference type="EMBL" id="KAF2157987.1"/>
    </source>
</evidence>
<reference evidence="2" key="1">
    <citation type="journal article" date="2020" name="Stud. Mycol.">
        <title>101 Dothideomycetes genomes: a test case for predicting lifestyles and emergence of pathogens.</title>
        <authorList>
            <person name="Haridas S."/>
            <person name="Albert R."/>
            <person name="Binder M."/>
            <person name="Bloem J."/>
            <person name="Labutti K."/>
            <person name="Salamov A."/>
            <person name="Andreopoulos B."/>
            <person name="Baker S."/>
            <person name="Barry K."/>
            <person name="Bills G."/>
            <person name="Bluhm B."/>
            <person name="Cannon C."/>
            <person name="Castanera R."/>
            <person name="Culley D."/>
            <person name="Daum C."/>
            <person name="Ezra D."/>
            <person name="Gonzalez J."/>
            <person name="Henrissat B."/>
            <person name="Kuo A."/>
            <person name="Liang C."/>
            <person name="Lipzen A."/>
            <person name="Lutzoni F."/>
            <person name="Magnuson J."/>
            <person name="Mondo S."/>
            <person name="Nolan M."/>
            <person name="Ohm R."/>
            <person name="Pangilinan J."/>
            <person name="Park H.-J."/>
            <person name="Ramirez L."/>
            <person name="Alfaro M."/>
            <person name="Sun H."/>
            <person name="Tritt A."/>
            <person name="Yoshinaga Y."/>
            <person name="Zwiers L.-H."/>
            <person name="Turgeon B."/>
            <person name="Goodwin S."/>
            <person name="Spatafora J."/>
            <person name="Crous P."/>
            <person name="Grigoriev I."/>
        </authorList>
    </citation>
    <scope>NUCLEOTIDE SEQUENCE</scope>
    <source>
        <strain evidence="2">CBS 260.36</strain>
    </source>
</reference>
<feature type="signal peptide" evidence="1">
    <location>
        <begin position="1"/>
        <end position="24"/>
    </location>
</feature>
<evidence type="ECO:0000256" key="1">
    <source>
        <dbReference type="SAM" id="SignalP"/>
    </source>
</evidence>
<dbReference type="OrthoDB" id="3848409at2759"/>
<evidence type="ECO:0000313" key="3">
    <source>
        <dbReference type="Proteomes" id="UP000799439"/>
    </source>
</evidence>
<sequence>MSSSIQSVTQLFCLLAIFLGLASAAIVKDGCSTADVSYVKSALTNPAYFCTFYTARGRVLSPFVGLDETRAWNACKCIKQSLPATSRPSLLPAPQGTGFGPKRNCFTSDIAVLRNEFKSPKPFCDFYSAWSATSSTKKTSSTTKATIKTTSEKLAITSTLRTTSTFKFSTTPSLGKPATWQASTATTYSTTKMSDLTTHSSTKSATPTLATTTSKSTSTTTMTKLTTISVMADQTITTTTVQAVCTATSIASAISVTAYNAGAGQSIYATWSSIWQGSGTTVSGVSTGSTTTYSTDMPLESAAKSCASFVAKYQDYYYDGNFNLYYTASHWVCVLYYDVNNTGADNYGTANKGVLCSFGFGEVDHGYLDP</sequence>
<protein>
    <submittedName>
        <fullName evidence="2">Uncharacterized protein</fullName>
    </submittedName>
</protein>
<name>A0A9P4J9X1_9PEZI</name>
<feature type="chain" id="PRO_5040315899" evidence="1">
    <location>
        <begin position="25"/>
        <end position="370"/>
    </location>
</feature>
<organism evidence="2 3">
    <name type="scientific">Myriangium duriaei CBS 260.36</name>
    <dbReference type="NCBI Taxonomy" id="1168546"/>
    <lineage>
        <taxon>Eukaryota</taxon>
        <taxon>Fungi</taxon>
        <taxon>Dikarya</taxon>
        <taxon>Ascomycota</taxon>
        <taxon>Pezizomycotina</taxon>
        <taxon>Dothideomycetes</taxon>
        <taxon>Dothideomycetidae</taxon>
        <taxon>Myriangiales</taxon>
        <taxon>Myriangiaceae</taxon>
        <taxon>Myriangium</taxon>
    </lineage>
</organism>
<comment type="caution">
    <text evidence="2">The sequence shown here is derived from an EMBL/GenBank/DDBJ whole genome shotgun (WGS) entry which is preliminary data.</text>
</comment>
<dbReference type="Proteomes" id="UP000799439">
    <property type="component" value="Unassembled WGS sequence"/>
</dbReference>
<keyword evidence="1" id="KW-0732">Signal</keyword>
<accession>A0A9P4J9X1</accession>
<gene>
    <name evidence="2" type="ORF">K461DRAFT_309976</name>
</gene>
<keyword evidence="3" id="KW-1185">Reference proteome</keyword>
<dbReference type="EMBL" id="ML996081">
    <property type="protein sequence ID" value="KAF2157987.1"/>
    <property type="molecule type" value="Genomic_DNA"/>
</dbReference>
<proteinExistence type="predicted"/>